<organism evidence="11 12">
    <name type="scientific">Candidatus Argoarchaeum ethanivorans</name>
    <dbReference type="NCBI Taxonomy" id="2608793"/>
    <lineage>
        <taxon>Archaea</taxon>
        <taxon>Methanobacteriati</taxon>
        <taxon>Methanobacteriota</taxon>
        <taxon>Stenosarchaea group</taxon>
        <taxon>Methanomicrobia</taxon>
        <taxon>Methanosarcinales</taxon>
        <taxon>Methanosarcinales incertae sedis</taxon>
        <taxon>GOM Arc I cluster</taxon>
        <taxon>Candidatus Argoarchaeum</taxon>
    </lineage>
</organism>
<evidence type="ECO:0000256" key="9">
    <source>
        <dbReference type="NCBIfam" id="TIGR01527"/>
    </source>
</evidence>
<keyword evidence="3 8" id="KW-0808">Transferase</keyword>
<gene>
    <name evidence="11" type="ORF">EMLJLAPB_00639</name>
</gene>
<keyword evidence="8" id="KW-0963">Cytoplasm</keyword>
<protein>
    <recommendedName>
        <fullName evidence="8 9">Nicotinamide-nucleotide adenylyltransferase</fullName>
        <ecNumber evidence="8 9">2.7.7.1</ecNumber>
    </recommendedName>
    <alternativeName>
        <fullName evidence="8">NAD(+) diphosphorylase</fullName>
    </alternativeName>
    <alternativeName>
        <fullName evidence="8">NAD(+) pyrophosphorylase</fullName>
    </alternativeName>
    <alternativeName>
        <fullName evidence="8">NMN adenylyltransferase</fullName>
    </alternativeName>
</protein>
<dbReference type="PANTHER" id="PTHR21342:SF0">
    <property type="entry name" value="BIFUNCTIONAL NMN ADENYLYLTRANSFERASE_NUDIX HYDROLASE"/>
    <property type="match status" value="1"/>
</dbReference>
<dbReference type="EMBL" id="CAJHIS010000015">
    <property type="protein sequence ID" value="CAD6493831.1"/>
    <property type="molecule type" value="Genomic_DNA"/>
</dbReference>
<dbReference type="InterPro" id="IPR006418">
    <property type="entry name" value="NMN_Atrans_arc"/>
</dbReference>
<dbReference type="SUPFAM" id="SSF52374">
    <property type="entry name" value="Nucleotidylyl transferase"/>
    <property type="match status" value="1"/>
</dbReference>
<dbReference type="InterPro" id="IPR014729">
    <property type="entry name" value="Rossmann-like_a/b/a_fold"/>
</dbReference>
<keyword evidence="5 8" id="KW-0547">Nucleotide-binding</keyword>
<keyword evidence="6 8" id="KW-0067">ATP-binding</keyword>
<evidence type="ECO:0000256" key="8">
    <source>
        <dbReference type="HAMAP-Rule" id="MF_00243"/>
    </source>
</evidence>
<evidence type="ECO:0000256" key="1">
    <source>
        <dbReference type="ARBA" id="ARBA00010124"/>
    </source>
</evidence>
<evidence type="ECO:0000256" key="3">
    <source>
        <dbReference type="ARBA" id="ARBA00022679"/>
    </source>
</evidence>
<evidence type="ECO:0000313" key="12">
    <source>
        <dbReference type="Proteomes" id="UP000634805"/>
    </source>
</evidence>
<comment type="similarity">
    <text evidence="1 8">Belongs to the archaeal NMN adenylyltransferase family.</text>
</comment>
<dbReference type="InterPro" id="IPR004821">
    <property type="entry name" value="Cyt_trans-like"/>
</dbReference>
<evidence type="ECO:0000256" key="4">
    <source>
        <dbReference type="ARBA" id="ARBA00022695"/>
    </source>
</evidence>
<keyword evidence="4 8" id="KW-0548">Nucleotidyltransferase</keyword>
<evidence type="ECO:0000313" key="11">
    <source>
        <dbReference type="EMBL" id="CAD6493831.1"/>
    </source>
</evidence>
<dbReference type="GO" id="GO:0009435">
    <property type="term" value="P:NAD+ biosynthetic process"/>
    <property type="evidence" value="ECO:0007669"/>
    <property type="project" value="UniProtKB-UniRule"/>
</dbReference>
<comment type="catalytic activity">
    <reaction evidence="8">
        <text>beta-nicotinamide D-ribonucleotide + ATP + H(+) = diphosphate + NAD(+)</text>
        <dbReference type="Rhea" id="RHEA:21360"/>
        <dbReference type="ChEBI" id="CHEBI:14649"/>
        <dbReference type="ChEBI" id="CHEBI:15378"/>
        <dbReference type="ChEBI" id="CHEBI:30616"/>
        <dbReference type="ChEBI" id="CHEBI:33019"/>
        <dbReference type="ChEBI" id="CHEBI:57540"/>
        <dbReference type="EC" id="2.7.7.1"/>
    </reaction>
</comment>
<dbReference type="EC" id="2.7.7.1" evidence="8 9"/>
<dbReference type="NCBIfam" id="TIGR00125">
    <property type="entry name" value="cyt_tran_rel"/>
    <property type="match status" value="1"/>
</dbReference>
<dbReference type="GO" id="GO:0005524">
    <property type="term" value="F:ATP binding"/>
    <property type="evidence" value="ECO:0007669"/>
    <property type="project" value="UniProtKB-KW"/>
</dbReference>
<dbReference type="NCBIfam" id="TIGR01527">
    <property type="entry name" value="arch_NMN_Atrans"/>
    <property type="match status" value="1"/>
</dbReference>
<dbReference type="Pfam" id="PF01467">
    <property type="entry name" value="CTP_transf_like"/>
    <property type="match status" value="1"/>
</dbReference>
<keyword evidence="7 8" id="KW-0520">NAD</keyword>
<evidence type="ECO:0000256" key="6">
    <source>
        <dbReference type="ARBA" id="ARBA00022840"/>
    </source>
</evidence>
<dbReference type="UniPathway" id="UPA00253">
    <property type="reaction ID" value="UER00600"/>
</dbReference>
<evidence type="ECO:0000256" key="5">
    <source>
        <dbReference type="ARBA" id="ARBA00022741"/>
    </source>
</evidence>
<comment type="subcellular location">
    <subcellularLocation>
        <location evidence="8">Cytoplasm</location>
    </subcellularLocation>
</comment>
<dbReference type="PANTHER" id="PTHR21342">
    <property type="entry name" value="PHOSPHOPANTETHEINE ADENYLYLTRANSFERASE"/>
    <property type="match status" value="1"/>
</dbReference>
<feature type="domain" description="Cytidyltransferase-like" evidence="10">
    <location>
        <begin position="8"/>
        <end position="135"/>
    </location>
</feature>
<keyword evidence="2 8" id="KW-0662">Pyridine nucleotide biosynthesis</keyword>
<evidence type="ECO:0000256" key="7">
    <source>
        <dbReference type="ARBA" id="ARBA00023027"/>
    </source>
</evidence>
<evidence type="ECO:0000256" key="2">
    <source>
        <dbReference type="ARBA" id="ARBA00022642"/>
    </source>
</evidence>
<dbReference type="GO" id="GO:0005737">
    <property type="term" value="C:cytoplasm"/>
    <property type="evidence" value="ECO:0007669"/>
    <property type="project" value="UniProtKB-SubCell"/>
</dbReference>
<proteinExistence type="inferred from homology"/>
<dbReference type="NCBIfam" id="NF002243">
    <property type="entry name" value="PRK01153.1"/>
    <property type="match status" value="1"/>
</dbReference>
<name>A0A811TBV4_9EURY</name>
<evidence type="ECO:0000259" key="10">
    <source>
        <dbReference type="Pfam" id="PF01467"/>
    </source>
</evidence>
<dbReference type="AlphaFoldDB" id="A0A811TBV4"/>
<reference evidence="11" key="1">
    <citation type="submission" date="2020-10" db="EMBL/GenBank/DDBJ databases">
        <authorList>
            <person name="Hahn C.J."/>
            <person name="Laso-Perez R."/>
            <person name="Vulcano F."/>
            <person name="Vaziourakis K.-M."/>
            <person name="Stokke R."/>
            <person name="Steen I.H."/>
            <person name="Teske A."/>
            <person name="Boetius A."/>
            <person name="Liebeke M."/>
            <person name="Amann R."/>
            <person name="Knittel K."/>
        </authorList>
    </citation>
    <scope>NUCLEOTIDE SEQUENCE</scope>
    <source>
        <strain evidence="11">Gfbio:e3339647-f889-4370-9287-4fb5cb688e4c:AG392D22_GoMArc1</strain>
    </source>
</reference>
<comment type="pathway">
    <text evidence="8">Cofactor biosynthesis; NAD(+) biosynthesis; NAD(+) from nicotinamide D-ribonucleotide: step 1/1.</text>
</comment>
<dbReference type="Proteomes" id="UP000634805">
    <property type="component" value="Unassembled WGS sequence"/>
</dbReference>
<comment type="caution">
    <text evidence="11">The sequence shown here is derived from an EMBL/GenBank/DDBJ whole genome shotgun (WGS) entry which is preliminary data.</text>
</comment>
<dbReference type="Gene3D" id="3.40.50.620">
    <property type="entry name" value="HUPs"/>
    <property type="match status" value="1"/>
</dbReference>
<sequence length="174" mass="19654">MKKLRRGLYIGRFQPYHLGHSKVLEVIVGEIDEVIIGIGSAQESYHPNNPFTAGERVLMVSKALEEFDIKSYIIPVEDVHCNSLWVSRVTSMVPPFDVVYSNNSLVVELFRDVGVQVVKTPLFNRMMYSGSMIRELMLADKEWRHLVPDSVAGVIDDIDGTGRIQRVAGSDKEF</sequence>
<accession>A0A811TBV4</accession>
<dbReference type="HAMAP" id="MF_00243">
    <property type="entry name" value="NMN_adenylyltr"/>
    <property type="match status" value="1"/>
</dbReference>
<dbReference type="GO" id="GO:0000309">
    <property type="term" value="F:nicotinamide-nucleotide adenylyltransferase activity"/>
    <property type="evidence" value="ECO:0007669"/>
    <property type="project" value="UniProtKB-UniRule"/>
</dbReference>